<dbReference type="AlphaFoldDB" id="A0A1Y0L2L7"/>
<comment type="similarity">
    <text evidence="5">Belongs to the RNase Y family.</text>
</comment>
<evidence type="ECO:0000256" key="1">
    <source>
        <dbReference type="ARBA" id="ARBA00022722"/>
    </source>
</evidence>
<evidence type="ECO:0000256" key="4">
    <source>
        <dbReference type="ARBA" id="ARBA00022884"/>
    </source>
</evidence>
<dbReference type="GO" id="GO:0005886">
    <property type="term" value="C:plasma membrane"/>
    <property type="evidence" value="ECO:0007669"/>
    <property type="project" value="UniProtKB-SubCell"/>
</dbReference>
<dbReference type="GO" id="GO:0004521">
    <property type="term" value="F:RNA endonuclease activity"/>
    <property type="evidence" value="ECO:0007669"/>
    <property type="project" value="UniProtKB-UniRule"/>
</dbReference>
<protein>
    <recommendedName>
        <fullName evidence="5">Ribonuclease Y</fullName>
        <shortName evidence="5">RNase Y</shortName>
        <ecNumber evidence="5">3.1.-.-</ecNumber>
    </recommendedName>
</protein>
<keyword evidence="9" id="KW-1185">Reference proteome</keyword>
<keyword evidence="4 5" id="KW-0694">RNA-binding</keyword>
<accession>A0A1Y0L2L7</accession>
<dbReference type="Gene3D" id="1.10.3210.10">
    <property type="entry name" value="Hypothetical protein af1432"/>
    <property type="match status" value="1"/>
</dbReference>
<dbReference type="Pfam" id="PF12072">
    <property type="entry name" value="RNase_Y_N"/>
    <property type="match status" value="1"/>
</dbReference>
<dbReference type="PROSITE" id="PS51831">
    <property type="entry name" value="HD"/>
    <property type="match status" value="1"/>
</dbReference>
<dbReference type="InterPro" id="IPR017705">
    <property type="entry name" value="Ribonuclease_Y"/>
</dbReference>
<evidence type="ECO:0000256" key="2">
    <source>
        <dbReference type="ARBA" id="ARBA00022759"/>
    </source>
</evidence>
<evidence type="ECO:0000256" key="5">
    <source>
        <dbReference type="HAMAP-Rule" id="MF_00335"/>
    </source>
</evidence>
<dbReference type="SUPFAM" id="SSF109604">
    <property type="entry name" value="HD-domain/PDEase-like"/>
    <property type="match status" value="1"/>
</dbReference>
<dbReference type="OrthoDB" id="9803205at2"/>
<keyword evidence="5" id="KW-1003">Cell membrane</keyword>
<dbReference type="InterPro" id="IPR022711">
    <property type="entry name" value="RNase_Y_N"/>
</dbReference>
<dbReference type="InterPro" id="IPR003607">
    <property type="entry name" value="HD/PDEase_dom"/>
</dbReference>
<dbReference type="PANTHER" id="PTHR35795:SF1">
    <property type="entry name" value="BIS(5'-NUCLEOSYL)-TETRAPHOSPHATASE, SYMMETRICAL"/>
    <property type="match status" value="1"/>
</dbReference>
<gene>
    <name evidence="5 8" type="primary">rny</name>
    <name evidence="8" type="ORF">SCLAR_v1c10440</name>
</gene>
<comment type="subcellular location">
    <subcellularLocation>
        <location evidence="5">Cell membrane</location>
        <topology evidence="5">Single-pass membrane protein</topology>
    </subcellularLocation>
</comment>
<dbReference type="InterPro" id="IPR006674">
    <property type="entry name" value="HD_domain"/>
</dbReference>
<dbReference type="EMBL" id="CP024870">
    <property type="protein sequence ID" value="ATX71344.1"/>
    <property type="molecule type" value="Genomic_DNA"/>
</dbReference>
<dbReference type="NCBIfam" id="TIGR00277">
    <property type="entry name" value="HDIG"/>
    <property type="match status" value="1"/>
</dbReference>
<dbReference type="CDD" id="cd00077">
    <property type="entry name" value="HDc"/>
    <property type="match status" value="1"/>
</dbReference>
<dbReference type="CDD" id="cd22431">
    <property type="entry name" value="KH-I_RNaseY"/>
    <property type="match status" value="1"/>
</dbReference>
<keyword evidence="1 5" id="KW-0540">Nuclease</keyword>
<dbReference type="GO" id="GO:0016787">
    <property type="term" value="F:hydrolase activity"/>
    <property type="evidence" value="ECO:0007669"/>
    <property type="project" value="UniProtKB-KW"/>
</dbReference>
<dbReference type="Proteomes" id="UP000231179">
    <property type="component" value="Chromosome"/>
</dbReference>
<dbReference type="HAMAP" id="MF_00335">
    <property type="entry name" value="RNase_Y"/>
    <property type="match status" value="1"/>
</dbReference>
<evidence type="ECO:0000313" key="9">
    <source>
        <dbReference type="Proteomes" id="UP000231179"/>
    </source>
</evidence>
<dbReference type="KEGG" id="scla:SCLARK_001497"/>
<feature type="domain" description="HD" evidence="7">
    <location>
        <begin position="329"/>
        <end position="422"/>
    </location>
</feature>
<sequence length="512" mass="58029">MKEFSENNSHYSLVVAIAVLTVVSIMLLLTSLYLFFSGRRKLVIKKAKNDAKKILMQATADAKTEIAVLKSTVDNEIKLKKQELETEVKVLEDKRKKYLIDLEELSIKEEKNLNAKLENNKLKNKLNREIDQAVEVLEKISEMSSEEAKEKLIMFVENTYMDQLSKELNEHEEKLRLKSDDLAKQILIDAMERCHVEVANDKNTTIFKFDDDSLKGKIIGREGRNIKAFQQYGGVDIIIDEVPNRALISSFNPIRREIAYNTLSSLLQSGRLQPALIEESLLIEQTKMEERFYKIGADVVSELEIFDFPDEIISNLGKLQFRHSYGQNVLQHSIEVAKLSRSIAQILKLDEKTALVCGLLHDIGKASDFENSGSHVTLGKKIALACGLDAIVVNAIEAHHGDTQKNSVYAAIVAIADAISASRRGARNQNAEEFLSRMKEIEEVCLGFDGVMSAYALQSGRQIRVILDPEVVNDYEMKKLIFEIKQKIQAINKTPGEIVITLIREKREYERI</sequence>
<dbReference type="InterPro" id="IPR006675">
    <property type="entry name" value="HDIG_dom"/>
</dbReference>
<evidence type="ECO:0000313" key="8">
    <source>
        <dbReference type="EMBL" id="ATX71344.1"/>
    </source>
</evidence>
<keyword evidence="3 5" id="KW-0378">Hydrolase</keyword>
<evidence type="ECO:0000256" key="6">
    <source>
        <dbReference type="SAM" id="Coils"/>
    </source>
</evidence>
<organism evidence="8 9">
    <name type="scientific">Spiroplasma clarkii</name>
    <dbReference type="NCBI Taxonomy" id="2139"/>
    <lineage>
        <taxon>Bacteria</taxon>
        <taxon>Bacillati</taxon>
        <taxon>Mycoplasmatota</taxon>
        <taxon>Mollicutes</taxon>
        <taxon>Entomoplasmatales</taxon>
        <taxon>Spiroplasmataceae</taxon>
        <taxon>Spiroplasma</taxon>
    </lineage>
</organism>
<name>A0A1Y0L2L7_9MOLU</name>
<dbReference type="InterPro" id="IPR036612">
    <property type="entry name" value="KH_dom_type_1_sf"/>
</dbReference>
<dbReference type="Pfam" id="PF01966">
    <property type="entry name" value="HD"/>
    <property type="match status" value="1"/>
</dbReference>
<keyword evidence="5" id="KW-0472">Membrane</keyword>
<dbReference type="RefSeq" id="WP_100254884.1">
    <property type="nucleotide sequence ID" value="NZ_CP015819.1"/>
</dbReference>
<dbReference type="GO" id="GO:0003723">
    <property type="term" value="F:RNA binding"/>
    <property type="evidence" value="ECO:0007669"/>
    <property type="project" value="UniProtKB-UniRule"/>
</dbReference>
<evidence type="ECO:0000256" key="3">
    <source>
        <dbReference type="ARBA" id="ARBA00022801"/>
    </source>
</evidence>
<feature type="transmembrane region" description="Helical" evidence="5">
    <location>
        <begin position="12"/>
        <end position="36"/>
    </location>
</feature>
<keyword evidence="5" id="KW-1133">Transmembrane helix</keyword>
<dbReference type="SMART" id="SM00471">
    <property type="entry name" value="HDc"/>
    <property type="match status" value="1"/>
</dbReference>
<comment type="function">
    <text evidence="5">Endoribonuclease that initiates mRNA decay.</text>
</comment>
<reference evidence="8 9" key="1">
    <citation type="submission" date="2017-11" db="EMBL/GenBank/DDBJ databases">
        <title>Complete genome sequence of Spiroplasma clarkii CN-5 (DSM 19994).</title>
        <authorList>
            <person name="Tsai Y.-M."/>
            <person name="Chang A."/>
            <person name="Lo W.-S."/>
            <person name="Kuo C.-H."/>
        </authorList>
    </citation>
    <scope>NUCLEOTIDE SEQUENCE [LARGE SCALE GENOMIC DNA]</scope>
    <source>
        <strain evidence="8 9">CN-5</strain>
    </source>
</reference>
<dbReference type="PANTHER" id="PTHR35795">
    <property type="entry name" value="SLR1885 PROTEIN"/>
    <property type="match status" value="1"/>
</dbReference>
<evidence type="ECO:0000259" key="7">
    <source>
        <dbReference type="PROSITE" id="PS51831"/>
    </source>
</evidence>
<dbReference type="SUPFAM" id="SSF54791">
    <property type="entry name" value="Eukaryotic type KH-domain (KH-domain type I)"/>
    <property type="match status" value="1"/>
</dbReference>
<dbReference type="GO" id="GO:0006402">
    <property type="term" value="P:mRNA catabolic process"/>
    <property type="evidence" value="ECO:0007669"/>
    <property type="project" value="UniProtKB-UniRule"/>
</dbReference>
<proteinExistence type="inferred from homology"/>
<keyword evidence="5" id="KW-0812">Transmembrane</keyword>
<dbReference type="InterPro" id="IPR051094">
    <property type="entry name" value="Diverse_Catalytic_Enzymes"/>
</dbReference>
<dbReference type="EC" id="3.1.-.-" evidence="5"/>
<feature type="coiled-coil region" evidence="6">
    <location>
        <begin position="74"/>
        <end position="181"/>
    </location>
</feature>
<keyword evidence="2 5" id="KW-0255">Endonuclease</keyword>
<keyword evidence="6" id="KW-0175">Coiled coil</keyword>